<dbReference type="InterPro" id="IPR036291">
    <property type="entry name" value="NAD(P)-bd_dom_sf"/>
</dbReference>
<dbReference type="GO" id="GO:0003978">
    <property type="term" value="F:UDP-glucose 4-epimerase activity"/>
    <property type="evidence" value="ECO:0007669"/>
    <property type="project" value="UniProtKB-EC"/>
</dbReference>
<organism evidence="3">
    <name type="scientific">candidate division WS2 bacterium ADurb.Bin280</name>
    <dbReference type="NCBI Taxonomy" id="1852829"/>
    <lineage>
        <taxon>Bacteria</taxon>
        <taxon>candidate division WS2</taxon>
    </lineage>
</organism>
<dbReference type="Proteomes" id="UP000485367">
    <property type="component" value="Unassembled WGS sequence"/>
</dbReference>
<keyword evidence="3" id="KW-0413">Isomerase</keyword>
<name>A0A1V5SBX8_9BACT</name>
<dbReference type="SUPFAM" id="SSF51735">
    <property type="entry name" value="NAD(P)-binding Rossmann-fold domains"/>
    <property type="match status" value="1"/>
</dbReference>
<feature type="domain" description="NAD-dependent epimerase/dehydratase" evidence="2">
    <location>
        <begin position="4"/>
        <end position="237"/>
    </location>
</feature>
<dbReference type="InterPro" id="IPR001509">
    <property type="entry name" value="Epimerase_deHydtase"/>
</dbReference>
<dbReference type="EC" id="5.1.3.2" evidence="3"/>
<comment type="caution">
    <text evidence="3">The sequence shown here is derived from an EMBL/GenBank/DDBJ whole genome shotgun (WGS) entry which is preliminary data.</text>
</comment>
<gene>
    <name evidence="3" type="ORF">BWY43_00792</name>
</gene>
<dbReference type="Gene3D" id="3.90.25.10">
    <property type="entry name" value="UDP-galactose 4-epimerase, domain 1"/>
    <property type="match status" value="1"/>
</dbReference>
<comment type="similarity">
    <text evidence="1">Belongs to the NAD(P)-dependent epimerase/dehydratase family.</text>
</comment>
<dbReference type="Pfam" id="PF01370">
    <property type="entry name" value="Epimerase"/>
    <property type="match status" value="1"/>
</dbReference>
<evidence type="ECO:0000313" key="3">
    <source>
        <dbReference type="EMBL" id="OQA51814.1"/>
    </source>
</evidence>
<protein>
    <submittedName>
        <fullName evidence="3">UDP-glucose 4-epimerase</fullName>
        <ecNumber evidence="3">5.1.3.2</ecNumber>
    </submittedName>
</protein>
<sequence>MSKIIVTGGAGFIGSNLVDALIKENHEVTVIDNLSTGSRENLNSKATFFETDITDYQALEEIFEKFRPETIFHLAAQASVIVSCQNPAKDVEVNVIGTINLLQLAEKFEVKKFIFSSTGGAIYGDDAPRPTTEDAKERPASPYGMDKLSAERYIEFFAKRSSMTASCLRYANVYGPRQNSKGEAGVIAIFIDRMLKNEPVHVYGDGSHTRDYVFVSDVVKANLKAIEVDKGGTYNIGTGKETTVNEIVEALREEISTDSEIINTPYKSEEQAASSLDAKKALNDLGWAPTIELEEGMKKVVEWFKNNTQK</sequence>
<accession>A0A1V5SBX8</accession>
<dbReference type="AlphaFoldDB" id="A0A1V5SBX8"/>
<proteinExistence type="inferred from homology"/>
<evidence type="ECO:0000256" key="1">
    <source>
        <dbReference type="ARBA" id="ARBA00007637"/>
    </source>
</evidence>
<reference evidence="3" key="1">
    <citation type="submission" date="2017-02" db="EMBL/GenBank/DDBJ databases">
        <title>Delving into the versatile metabolic prowess of the omnipresent phylum Bacteroidetes.</title>
        <authorList>
            <person name="Nobu M.K."/>
            <person name="Mei R."/>
            <person name="Narihiro T."/>
            <person name="Kuroda K."/>
            <person name="Liu W.-T."/>
        </authorList>
    </citation>
    <scope>NUCLEOTIDE SEQUENCE</scope>
    <source>
        <strain evidence="3">ADurb.Bin280</strain>
    </source>
</reference>
<evidence type="ECO:0000259" key="2">
    <source>
        <dbReference type="Pfam" id="PF01370"/>
    </source>
</evidence>
<dbReference type="PANTHER" id="PTHR43000">
    <property type="entry name" value="DTDP-D-GLUCOSE 4,6-DEHYDRATASE-RELATED"/>
    <property type="match status" value="1"/>
</dbReference>
<dbReference type="EMBL" id="MWBO01000062">
    <property type="protein sequence ID" value="OQA51814.1"/>
    <property type="molecule type" value="Genomic_DNA"/>
</dbReference>
<dbReference type="Gene3D" id="3.40.50.720">
    <property type="entry name" value="NAD(P)-binding Rossmann-like Domain"/>
    <property type="match status" value="1"/>
</dbReference>